<dbReference type="OrthoDB" id="4389358at2759"/>
<dbReference type="EMBL" id="KV907498">
    <property type="protein sequence ID" value="OOF96337.1"/>
    <property type="molecule type" value="Genomic_DNA"/>
</dbReference>
<feature type="compositionally biased region" description="Low complexity" evidence="1">
    <location>
        <begin position="163"/>
        <end position="188"/>
    </location>
</feature>
<evidence type="ECO:0000256" key="1">
    <source>
        <dbReference type="SAM" id="MobiDB-lite"/>
    </source>
</evidence>
<sequence>MPAVDPNIWPKPWLPVRTLTCPWNGPITVGNIITDPNDPTSTFYEEPDYLSVPVLESRRYNLTSQWDYTTTPARSSLWTSLPTGMSCSIEYEVEHLDTEVLERTPHVLEEYMEQILGRAAWVGDFARAVASDSWGTGRERDWRSGEHTSTTSGSNNRTPAGEPNSKSNLSTSSSTPTIVVPTTTPSPTNQRRLYLITGIKYATGVTLHTERKVWGPEVQPNHGEEHAIPVMGQTVWVPVWSRQVQYDETHDVVLSYKVMELVWVEGEGEREGGEEGRFGLEEYAGRTEAKDVGRLVEEHWDRAIGVLDPVV</sequence>
<accession>A0A1R3RPC3</accession>
<dbReference type="VEuPathDB" id="FungiDB:ASPCADRAFT_404879"/>
<feature type="compositionally biased region" description="Polar residues" evidence="1">
    <location>
        <begin position="147"/>
        <end position="158"/>
    </location>
</feature>
<dbReference type="AlphaFoldDB" id="A0A1R3RPC3"/>
<gene>
    <name evidence="2" type="ORF">ASPCADRAFT_404879</name>
</gene>
<name>A0A1R3RPC3_ASPC5</name>
<evidence type="ECO:0000313" key="3">
    <source>
        <dbReference type="Proteomes" id="UP000188318"/>
    </source>
</evidence>
<dbReference type="Proteomes" id="UP000188318">
    <property type="component" value="Unassembled WGS sequence"/>
</dbReference>
<evidence type="ECO:0000313" key="2">
    <source>
        <dbReference type="EMBL" id="OOF96337.1"/>
    </source>
</evidence>
<feature type="region of interest" description="Disordered" evidence="1">
    <location>
        <begin position="136"/>
        <end position="191"/>
    </location>
</feature>
<keyword evidence="3" id="KW-1185">Reference proteome</keyword>
<proteinExistence type="predicted"/>
<protein>
    <submittedName>
        <fullName evidence="2">Uncharacterized protein</fullName>
    </submittedName>
</protein>
<feature type="compositionally biased region" description="Basic and acidic residues" evidence="1">
    <location>
        <begin position="137"/>
        <end position="146"/>
    </location>
</feature>
<reference evidence="3" key="1">
    <citation type="journal article" date="2017" name="Genome Biol.">
        <title>Comparative genomics reveals high biological diversity and specific adaptations in the industrially and medically important fungal genus Aspergillus.</title>
        <authorList>
            <person name="de Vries R.P."/>
            <person name="Riley R."/>
            <person name="Wiebenga A."/>
            <person name="Aguilar-Osorio G."/>
            <person name="Amillis S."/>
            <person name="Uchima C.A."/>
            <person name="Anderluh G."/>
            <person name="Asadollahi M."/>
            <person name="Askin M."/>
            <person name="Barry K."/>
            <person name="Battaglia E."/>
            <person name="Bayram O."/>
            <person name="Benocci T."/>
            <person name="Braus-Stromeyer S.A."/>
            <person name="Caldana C."/>
            <person name="Canovas D."/>
            <person name="Cerqueira G.C."/>
            <person name="Chen F."/>
            <person name="Chen W."/>
            <person name="Choi C."/>
            <person name="Clum A."/>
            <person name="Dos Santos R.A."/>
            <person name="Damasio A.R."/>
            <person name="Diallinas G."/>
            <person name="Emri T."/>
            <person name="Fekete E."/>
            <person name="Flipphi M."/>
            <person name="Freyberg S."/>
            <person name="Gallo A."/>
            <person name="Gournas C."/>
            <person name="Habgood R."/>
            <person name="Hainaut M."/>
            <person name="Harispe M.L."/>
            <person name="Henrissat B."/>
            <person name="Hilden K.S."/>
            <person name="Hope R."/>
            <person name="Hossain A."/>
            <person name="Karabika E."/>
            <person name="Karaffa L."/>
            <person name="Karanyi Z."/>
            <person name="Krasevec N."/>
            <person name="Kuo A."/>
            <person name="Kusch H."/>
            <person name="LaButti K."/>
            <person name="Lagendijk E.L."/>
            <person name="Lapidus A."/>
            <person name="Levasseur A."/>
            <person name="Lindquist E."/>
            <person name="Lipzen A."/>
            <person name="Logrieco A.F."/>
            <person name="MacCabe A."/>
            <person name="Maekelae M.R."/>
            <person name="Malavazi I."/>
            <person name="Melin P."/>
            <person name="Meyer V."/>
            <person name="Mielnichuk N."/>
            <person name="Miskei M."/>
            <person name="Molnar A.P."/>
            <person name="Mule G."/>
            <person name="Ngan C.Y."/>
            <person name="Orejas M."/>
            <person name="Orosz E."/>
            <person name="Ouedraogo J.P."/>
            <person name="Overkamp K.M."/>
            <person name="Park H.-S."/>
            <person name="Perrone G."/>
            <person name="Piumi F."/>
            <person name="Punt P.J."/>
            <person name="Ram A.F."/>
            <person name="Ramon A."/>
            <person name="Rauscher S."/>
            <person name="Record E."/>
            <person name="Riano-Pachon D.M."/>
            <person name="Robert V."/>
            <person name="Roehrig J."/>
            <person name="Ruller R."/>
            <person name="Salamov A."/>
            <person name="Salih N.S."/>
            <person name="Samson R.A."/>
            <person name="Sandor E."/>
            <person name="Sanguinetti M."/>
            <person name="Schuetze T."/>
            <person name="Sepcic K."/>
            <person name="Shelest E."/>
            <person name="Sherlock G."/>
            <person name="Sophianopoulou V."/>
            <person name="Squina F.M."/>
            <person name="Sun H."/>
            <person name="Susca A."/>
            <person name="Todd R.B."/>
            <person name="Tsang A."/>
            <person name="Unkles S.E."/>
            <person name="van de Wiele N."/>
            <person name="van Rossen-Uffink D."/>
            <person name="Oliveira J.V."/>
            <person name="Vesth T.C."/>
            <person name="Visser J."/>
            <person name="Yu J.-H."/>
            <person name="Zhou M."/>
            <person name="Andersen M.R."/>
            <person name="Archer D.B."/>
            <person name="Baker S.E."/>
            <person name="Benoit I."/>
            <person name="Brakhage A.A."/>
            <person name="Braus G.H."/>
            <person name="Fischer R."/>
            <person name="Frisvad J.C."/>
            <person name="Goldman G.H."/>
            <person name="Houbraken J."/>
            <person name="Oakley B."/>
            <person name="Pocsi I."/>
            <person name="Scazzocchio C."/>
            <person name="Seiboth B."/>
            <person name="vanKuyk P.A."/>
            <person name="Wortman J."/>
            <person name="Dyer P.S."/>
            <person name="Grigoriev I.V."/>
        </authorList>
    </citation>
    <scope>NUCLEOTIDE SEQUENCE [LARGE SCALE GENOMIC DNA]</scope>
    <source>
        <strain evidence="3">ITEM 5010</strain>
    </source>
</reference>
<organism evidence="2 3">
    <name type="scientific">Aspergillus carbonarius (strain ITEM 5010)</name>
    <dbReference type="NCBI Taxonomy" id="602072"/>
    <lineage>
        <taxon>Eukaryota</taxon>
        <taxon>Fungi</taxon>
        <taxon>Dikarya</taxon>
        <taxon>Ascomycota</taxon>
        <taxon>Pezizomycotina</taxon>
        <taxon>Eurotiomycetes</taxon>
        <taxon>Eurotiomycetidae</taxon>
        <taxon>Eurotiales</taxon>
        <taxon>Aspergillaceae</taxon>
        <taxon>Aspergillus</taxon>
        <taxon>Aspergillus subgen. Circumdati</taxon>
    </lineage>
</organism>